<dbReference type="RefSeq" id="WP_123661648.1">
    <property type="nucleotide sequence ID" value="NZ_RJKE01000001.1"/>
</dbReference>
<proteinExistence type="predicted"/>
<reference evidence="2 3" key="1">
    <citation type="submission" date="2018-11" db="EMBL/GenBank/DDBJ databases">
        <title>Sequencing the genomes of 1000 actinobacteria strains.</title>
        <authorList>
            <person name="Klenk H.-P."/>
        </authorList>
    </citation>
    <scope>NUCLEOTIDE SEQUENCE [LARGE SCALE GENOMIC DNA]</scope>
    <source>
        <strain evidence="2 3">DSM 44254</strain>
    </source>
</reference>
<dbReference type="OrthoDB" id="3627266at2"/>
<keyword evidence="3" id="KW-1185">Reference proteome</keyword>
<dbReference type="EMBL" id="RJKE01000001">
    <property type="protein sequence ID" value="ROO82644.1"/>
    <property type="molecule type" value="Genomic_DNA"/>
</dbReference>
<accession>A0A3N1CNB5</accession>
<name>A0A3N1CNB5_9ACTN</name>
<evidence type="ECO:0000313" key="2">
    <source>
        <dbReference type="EMBL" id="ROO82644.1"/>
    </source>
</evidence>
<dbReference type="Proteomes" id="UP000272400">
    <property type="component" value="Unassembled WGS sequence"/>
</dbReference>
<sequence>MTDPRPFASVLADINYGEFADQLAEETAELVRAVTTNNRKGSITVTLEIAPRKGGRGLNVTGRHNLKLPQAEPVESVFFPDADGNLHRDDPRQTSIGELVDLNSGTTRDPIKLREA</sequence>
<evidence type="ECO:0000256" key="1">
    <source>
        <dbReference type="SAM" id="MobiDB-lite"/>
    </source>
</evidence>
<organism evidence="2 3">
    <name type="scientific">Actinocorallia herbida</name>
    <dbReference type="NCBI Taxonomy" id="58109"/>
    <lineage>
        <taxon>Bacteria</taxon>
        <taxon>Bacillati</taxon>
        <taxon>Actinomycetota</taxon>
        <taxon>Actinomycetes</taxon>
        <taxon>Streptosporangiales</taxon>
        <taxon>Thermomonosporaceae</taxon>
        <taxon>Actinocorallia</taxon>
    </lineage>
</organism>
<evidence type="ECO:0000313" key="3">
    <source>
        <dbReference type="Proteomes" id="UP000272400"/>
    </source>
</evidence>
<gene>
    <name evidence="2" type="ORF">EDD29_0125</name>
</gene>
<comment type="caution">
    <text evidence="2">The sequence shown here is derived from an EMBL/GenBank/DDBJ whole genome shotgun (WGS) entry which is preliminary data.</text>
</comment>
<feature type="region of interest" description="Disordered" evidence="1">
    <location>
        <begin position="79"/>
        <end position="116"/>
    </location>
</feature>
<dbReference type="AlphaFoldDB" id="A0A3N1CNB5"/>
<protein>
    <submittedName>
        <fullName evidence="2">Uncharacterized protein</fullName>
    </submittedName>
</protein>